<organism evidence="2 3">
    <name type="scientific">Rhizoctonia solani AG-3 Rhs1AP</name>
    <dbReference type="NCBI Taxonomy" id="1086054"/>
    <lineage>
        <taxon>Eukaryota</taxon>
        <taxon>Fungi</taxon>
        <taxon>Dikarya</taxon>
        <taxon>Basidiomycota</taxon>
        <taxon>Agaricomycotina</taxon>
        <taxon>Agaricomycetes</taxon>
        <taxon>Cantharellales</taxon>
        <taxon>Ceratobasidiaceae</taxon>
        <taxon>Rhizoctonia</taxon>
    </lineage>
</organism>
<feature type="region of interest" description="Disordered" evidence="1">
    <location>
        <begin position="187"/>
        <end position="273"/>
    </location>
</feature>
<sequence length="346" mass="38084">MAVAWQREGAGTDPKASSDLHNRLRRPELIAHQTQAAFASKAARSRLPQLGVPPRAGSKKRKEYDEKLAELRRARNEADEHSAETDERSAQTDEHSAQTDKRSASPSSEPRGSKVPTFSDAPDRSPPPMDEDYVYPVAQSNQGETLDQATEVNPTHPDWHVQSPSKGTWQSYRDHYADMVRRGHMSIPVAQRKMKKRHLPPIPERYFEEGQPLSPDSSLGDYEGSSSSQRPVGKRRKQPVNSPEQIIPLPNASDNSSSGESGSDDLDSDQSGLIGLITDGKLSLDQAQSILRESGKKTIPLSSVPTVPPNFGRKAFIASTTSQLSDYDSPPPWYHLTTAAEDLESS</sequence>
<evidence type="ECO:0000313" key="3">
    <source>
        <dbReference type="Proteomes" id="UP000030108"/>
    </source>
</evidence>
<feature type="compositionally biased region" description="Low complexity" evidence="1">
    <location>
        <begin position="216"/>
        <end position="228"/>
    </location>
</feature>
<evidence type="ECO:0000313" key="2">
    <source>
        <dbReference type="EMBL" id="EUC62678.1"/>
    </source>
</evidence>
<proteinExistence type="predicted"/>
<name>X8JI85_9AGAM</name>
<feature type="compositionally biased region" description="Polar residues" evidence="1">
    <location>
        <begin position="138"/>
        <end position="153"/>
    </location>
</feature>
<feature type="compositionally biased region" description="Basic and acidic residues" evidence="1">
    <location>
        <begin position="16"/>
        <end position="29"/>
    </location>
</feature>
<comment type="caution">
    <text evidence="2">The sequence shown here is derived from an EMBL/GenBank/DDBJ whole genome shotgun (WGS) entry which is preliminary data.</text>
</comment>
<evidence type="ECO:0000256" key="1">
    <source>
        <dbReference type="SAM" id="MobiDB-lite"/>
    </source>
</evidence>
<reference evidence="3" key="1">
    <citation type="journal article" date="2014" name="Genome Announc.">
        <title>Draft genome sequence of the plant-pathogenic soil fungus Rhizoctonia solani anastomosis group 3 strain Rhs1AP.</title>
        <authorList>
            <person name="Cubeta M.A."/>
            <person name="Thomas E."/>
            <person name="Dean R.A."/>
            <person name="Jabaji S."/>
            <person name="Neate S.M."/>
            <person name="Tavantzis S."/>
            <person name="Toda T."/>
            <person name="Vilgalys R."/>
            <person name="Bharathan N."/>
            <person name="Fedorova-Abrams N."/>
            <person name="Pakala S.B."/>
            <person name="Pakala S.M."/>
            <person name="Zafar N."/>
            <person name="Joardar V."/>
            <person name="Losada L."/>
            <person name="Nierman W.C."/>
        </authorList>
    </citation>
    <scope>NUCLEOTIDE SEQUENCE [LARGE SCALE GENOMIC DNA]</scope>
    <source>
        <strain evidence="3">AG-3</strain>
    </source>
</reference>
<dbReference type="EMBL" id="JATN01000318">
    <property type="protein sequence ID" value="EUC62678.1"/>
    <property type="molecule type" value="Genomic_DNA"/>
</dbReference>
<dbReference type="Proteomes" id="UP000030108">
    <property type="component" value="Unassembled WGS sequence"/>
</dbReference>
<feature type="non-terminal residue" evidence="2">
    <location>
        <position position="346"/>
    </location>
</feature>
<feature type="region of interest" description="Disordered" evidence="1">
    <location>
        <begin position="1"/>
        <end position="168"/>
    </location>
</feature>
<feature type="compositionally biased region" description="Basic and acidic residues" evidence="1">
    <location>
        <begin position="62"/>
        <end position="103"/>
    </location>
</feature>
<accession>X8JI85</accession>
<dbReference type="AlphaFoldDB" id="X8JI85"/>
<protein>
    <submittedName>
        <fullName evidence="2">Uncharacterized protein</fullName>
    </submittedName>
</protein>
<gene>
    <name evidence="2" type="ORF">RSOL_426040</name>
</gene>